<protein>
    <submittedName>
        <fullName evidence="2">Lineage-specific thermal regulator protein</fullName>
    </submittedName>
</protein>
<dbReference type="InterPro" id="IPR036388">
    <property type="entry name" value="WH-like_DNA-bd_sf"/>
</dbReference>
<dbReference type="Gene3D" id="1.10.10.10">
    <property type="entry name" value="Winged helix-like DNA-binding domain superfamily/Winged helix DNA-binding domain"/>
    <property type="match status" value="1"/>
</dbReference>
<organism evidence="2 3">
    <name type="scientific">Pseudobythopirellula maris</name>
    <dbReference type="NCBI Taxonomy" id="2527991"/>
    <lineage>
        <taxon>Bacteria</taxon>
        <taxon>Pseudomonadati</taxon>
        <taxon>Planctomycetota</taxon>
        <taxon>Planctomycetia</taxon>
        <taxon>Pirellulales</taxon>
        <taxon>Lacipirellulaceae</taxon>
        <taxon>Pseudobythopirellula</taxon>
    </lineage>
</organism>
<evidence type="ECO:0000313" key="2">
    <source>
        <dbReference type="EMBL" id="TWT88383.1"/>
    </source>
</evidence>
<dbReference type="InterPro" id="IPR052509">
    <property type="entry name" value="Metal_resp_DNA-bind_regulator"/>
</dbReference>
<dbReference type="PANTHER" id="PTHR33169">
    <property type="entry name" value="PADR-FAMILY TRANSCRIPTIONAL REGULATOR"/>
    <property type="match status" value="1"/>
</dbReference>
<keyword evidence="3" id="KW-1185">Reference proteome</keyword>
<gene>
    <name evidence="2" type="ORF">Mal64_18630</name>
</gene>
<name>A0A5C5ZPW8_9BACT</name>
<dbReference type="EMBL" id="SJPQ01000002">
    <property type="protein sequence ID" value="TWT88383.1"/>
    <property type="molecule type" value="Genomic_DNA"/>
</dbReference>
<sequence>MKLERELMRGAGPTAVLQLLSGGEKYGYELVESLSQRTDGVLALGQSTLYPMLYNLEAKGLVRSRTDESGPRPRRYYRLTKKGERKLAVDVKQWAALFEALGSLEVLPKPLGGTV</sequence>
<dbReference type="OrthoDB" id="9808017at2"/>
<dbReference type="InterPro" id="IPR036390">
    <property type="entry name" value="WH_DNA-bd_sf"/>
</dbReference>
<dbReference type="RefSeq" id="WP_146399399.1">
    <property type="nucleotide sequence ID" value="NZ_SJPQ01000002.1"/>
</dbReference>
<reference evidence="2 3" key="1">
    <citation type="submission" date="2019-02" db="EMBL/GenBank/DDBJ databases">
        <title>Deep-cultivation of Planctomycetes and their phenomic and genomic characterization uncovers novel biology.</title>
        <authorList>
            <person name="Wiegand S."/>
            <person name="Jogler M."/>
            <person name="Boedeker C."/>
            <person name="Pinto D."/>
            <person name="Vollmers J."/>
            <person name="Rivas-Marin E."/>
            <person name="Kohn T."/>
            <person name="Peeters S.H."/>
            <person name="Heuer A."/>
            <person name="Rast P."/>
            <person name="Oberbeckmann S."/>
            <person name="Bunk B."/>
            <person name="Jeske O."/>
            <person name="Meyerdierks A."/>
            <person name="Storesund J.E."/>
            <person name="Kallscheuer N."/>
            <person name="Luecker S."/>
            <person name="Lage O.M."/>
            <person name="Pohl T."/>
            <person name="Merkel B.J."/>
            <person name="Hornburger P."/>
            <person name="Mueller R.-W."/>
            <person name="Bruemmer F."/>
            <person name="Labrenz M."/>
            <person name="Spormann A.M."/>
            <person name="Op Den Camp H."/>
            <person name="Overmann J."/>
            <person name="Amann R."/>
            <person name="Jetten M.S.M."/>
            <person name="Mascher T."/>
            <person name="Medema M.H."/>
            <person name="Devos D.P."/>
            <person name="Kaster A.-K."/>
            <person name="Ovreas L."/>
            <person name="Rohde M."/>
            <person name="Galperin M.Y."/>
            <person name="Jogler C."/>
        </authorList>
    </citation>
    <scope>NUCLEOTIDE SEQUENCE [LARGE SCALE GENOMIC DNA]</scope>
    <source>
        <strain evidence="2 3">Mal64</strain>
    </source>
</reference>
<dbReference type="Pfam" id="PF03551">
    <property type="entry name" value="PadR"/>
    <property type="match status" value="1"/>
</dbReference>
<feature type="domain" description="Transcription regulator PadR N-terminal" evidence="1">
    <location>
        <begin position="16"/>
        <end position="88"/>
    </location>
</feature>
<comment type="caution">
    <text evidence="2">The sequence shown here is derived from an EMBL/GenBank/DDBJ whole genome shotgun (WGS) entry which is preliminary data.</text>
</comment>
<dbReference type="InterPro" id="IPR005149">
    <property type="entry name" value="Tscrpt_reg_PadR_N"/>
</dbReference>
<dbReference type="SUPFAM" id="SSF46785">
    <property type="entry name" value="Winged helix' DNA-binding domain"/>
    <property type="match status" value="1"/>
</dbReference>
<dbReference type="Proteomes" id="UP000315440">
    <property type="component" value="Unassembled WGS sequence"/>
</dbReference>
<proteinExistence type="predicted"/>
<dbReference type="PANTHER" id="PTHR33169:SF14">
    <property type="entry name" value="TRANSCRIPTIONAL REGULATOR RV3488"/>
    <property type="match status" value="1"/>
</dbReference>
<accession>A0A5C5ZPW8</accession>
<evidence type="ECO:0000313" key="3">
    <source>
        <dbReference type="Proteomes" id="UP000315440"/>
    </source>
</evidence>
<evidence type="ECO:0000259" key="1">
    <source>
        <dbReference type="Pfam" id="PF03551"/>
    </source>
</evidence>
<dbReference type="AlphaFoldDB" id="A0A5C5ZPW8"/>